<evidence type="ECO:0000259" key="4">
    <source>
        <dbReference type="PROSITE" id="PS50893"/>
    </source>
</evidence>
<evidence type="ECO:0000256" key="2">
    <source>
        <dbReference type="ARBA" id="ARBA00022741"/>
    </source>
</evidence>
<dbReference type="AlphaFoldDB" id="A0A1P8MV83"/>
<dbReference type="STRING" id="299262.BWR18_09965"/>
<dbReference type="Pfam" id="PF00005">
    <property type="entry name" value="ABC_tran"/>
    <property type="match status" value="1"/>
</dbReference>
<dbReference type="PROSITE" id="PS00211">
    <property type="entry name" value="ABC_TRANSPORTER_1"/>
    <property type="match status" value="1"/>
</dbReference>
<keyword evidence="6" id="KW-1185">Reference proteome</keyword>
<evidence type="ECO:0000256" key="3">
    <source>
        <dbReference type="ARBA" id="ARBA00022840"/>
    </source>
</evidence>
<proteinExistence type="predicted"/>
<evidence type="ECO:0000256" key="1">
    <source>
        <dbReference type="ARBA" id="ARBA00022448"/>
    </source>
</evidence>
<dbReference type="Proteomes" id="UP000186336">
    <property type="component" value="Chromosome"/>
</dbReference>
<dbReference type="InterPro" id="IPR027417">
    <property type="entry name" value="P-loop_NTPase"/>
</dbReference>
<dbReference type="PROSITE" id="PS50893">
    <property type="entry name" value="ABC_TRANSPORTER_2"/>
    <property type="match status" value="1"/>
</dbReference>
<dbReference type="FunFam" id="3.40.50.300:FF:000425">
    <property type="entry name" value="Probable ABC transporter, ATP-binding subunit"/>
    <property type="match status" value="1"/>
</dbReference>
<sequence length="336" mass="36471">MSITVESLRKSFGAHSALDGISFEVPKNAFFCVVGPSGCGKSTLLRAIAGLESPDEGRIALDGRTVCDGHTDIPSEERQVGVVFQSYALWPHLSVARNVSFPYEAKGTGRAKALRLASEHLETVALSDYADRRPDALSGGQRQRVALARCLAGDTRTILMDEPLANLDPHLRHTMEGELRAFHDRSGVTTLFITHDQREAMALADIMAVMENGRFLQLGTPQDIYDRPANARVARFIGRGAIVGADVSGREARILGQTVPVEGAGGHMVFVRPRNVTPDPDGARMTIRTISYRGGHWEAVAFDTEAQIEVMLDLPYSAHVGDEIGLRFTGGWVLPA</sequence>
<dbReference type="InterPro" id="IPR017871">
    <property type="entry name" value="ABC_transporter-like_CS"/>
</dbReference>
<name>A0A1P8MV83_9RHOB</name>
<dbReference type="Gene3D" id="3.40.50.300">
    <property type="entry name" value="P-loop containing nucleotide triphosphate hydrolases"/>
    <property type="match status" value="1"/>
</dbReference>
<dbReference type="SMART" id="SM00382">
    <property type="entry name" value="AAA"/>
    <property type="match status" value="1"/>
</dbReference>
<protein>
    <recommendedName>
        <fullName evidence="4">ABC transporter domain-containing protein</fullName>
    </recommendedName>
</protein>
<keyword evidence="2" id="KW-0547">Nucleotide-binding</keyword>
<dbReference type="InterPro" id="IPR003439">
    <property type="entry name" value="ABC_transporter-like_ATP-bd"/>
</dbReference>
<organism evidence="5 6">
    <name type="scientific">Tateyamaria omphalii</name>
    <dbReference type="NCBI Taxonomy" id="299262"/>
    <lineage>
        <taxon>Bacteria</taxon>
        <taxon>Pseudomonadati</taxon>
        <taxon>Pseudomonadota</taxon>
        <taxon>Alphaproteobacteria</taxon>
        <taxon>Rhodobacterales</taxon>
        <taxon>Roseobacteraceae</taxon>
        <taxon>Tateyamaria</taxon>
    </lineage>
</organism>
<keyword evidence="1" id="KW-0813">Transport</keyword>
<gene>
    <name evidence="5" type="ORF">BWR18_09965</name>
</gene>
<evidence type="ECO:0000313" key="6">
    <source>
        <dbReference type="Proteomes" id="UP000186336"/>
    </source>
</evidence>
<dbReference type="PANTHER" id="PTHR42781:SF4">
    <property type="entry name" value="SPERMIDINE_PUTRESCINE IMPORT ATP-BINDING PROTEIN POTA"/>
    <property type="match status" value="1"/>
</dbReference>
<dbReference type="EMBL" id="CP019312">
    <property type="protein sequence ID" value="APX11964.1"/>
    <property type="molecule type" value="Genomic_DNA"/>
</dbReference>
<keyword evidence="3" id="KW-0067">ATP-binding</keyword>
<dbReference type="KEGG" id="tom:BWR18_09965"/>
<dbReference type="GO" id="GO:0016887">
    <property type="term" value="F:ATP hydrolysis activity"/>
    <property type="evidence" value="ECO:0007669"/>
    <property type="project" value="InterPro"/>
</dbReference>
<reference evidence="5 6" key="1">
    <citation type="submission" date="2017-01" db="EMBL/GenBank/DDBJ databases">
        <title>Complete genome of Tateyamaria omphalii DOK1-4 isolated from seawater in Dokdo.</title>
        <authorList>
            <person name="Kim J.H."/>
            <person name="Chi W.-J."/>
        </authorList>
    </citation>
    <scope>NUCLEOTIDE SEQUENCE [LARGE SCALE GENOMIC DNA]</scope>
    <source>
        <strain evidence="5 6">DOK1-4</strain>
    </source>
</reference>
<dbReference type="RefSeq" id="WP_076627891.1">
    <property type="nucleotide sequence ID" value="NZ_CP019312.1"/>
</dbReference>
<dbReference type="OrthoDB" id="9802264at2"/>
<dbReference type="SUPFAM" id="SSF52540">
    <property type="entry name" value="P-loop containing nucleoside triphosphate hydrolases"/>
    <property type="match status" value="1"/>
</dbReference>
<evidence type="ECO:0000313" key="5">
    <source>
        <dbReference type="EMBL" id="APX11964.1"/>
    </source>
</evidence>
<dbReference type="GO" id="GO:0015697">
    <property type="term" value="P:quaternary ammonium group transport"/>
    <property type="evidence" value="ECO:0007669"/>
    <property type="project" value="UniProtKB-ARBA"/>
</dbReference>
<dbReference type="GO" id="GO:0005524">
    <property type="term" value="F:ATP binding"/>
    <property type="evidence" value="ECO:0007669"/>
    <property type="project" value="UniProtKB-KW"/>
</dbReference>
<feature type="domain" description="ABC transporter" evidence="4">
    <location>
        <begin position="3"/>
        <end position="237"/>
    </location>
</feature>
<dbReference type="PANTHER" id="PTHR42781">
    <property type="entry name" value="SPERMIDINE/PUTRESCINE IMPORT ATP-BINDING PROTEIN POTA"/>
    <property type="match status" value="1"/>
</dbReference>
<accession>A0A1P8MV83</accession>
<dbReference type="InterPro" id="IPR003593">
    <property type="entry name" value="AAA+_ATPase"/>
</dbReference>
<dbReference type="InterPro" id="IPR050093">
    <property type="entry name" value="ABC_SmlMolc_Importer"/>
</dbReference>